<evidence type="ECO:0000256" key="1">
    <source>
        <dbReference type="SAM" id="Coils"/>
    </source>
</evidence>
<gene>
    <name evidence="2" type="ORF">FCL54_04905</name>
</gene>
<sequence length="660" mass="74145">MSSELTDKKVDRFTHALNELDKAAAFAKSMYQTDVYQEASRLMETMEGMETLFHFANRFEEAGVFANGPWEDASKLQPPLVAGSLKTKGLASIIEILSDLRMLSIAKGNYDHPSMGSEEAAEFLNEVLALNLDLLFPGDSEEARIEQEENAEQLDRSQRFFQFLFTRISSDALTGTLREEIERLMAQRPIMVKRVISMIQMAKKLLNNSEAGETEHPALEKYIKAIEGPSPLGENTSNLNDYRKKLKDLSEEELKQEAEVLSNSMQDTGLVAPQHAVLVRFLSRNKPEMLSDALSLSDKGKANLEEHFDLVKQLIKVGIYPATGQAVYGLARMLDRGVFSYSPVIPGLRRLIELDIKPEVRKDLLNAYQNRQGLTANTILLSGVISVLGQPLGVGQGLNPTCQSARGISLWAQHAPGYLLELIPRAARDGDIDLKFEGTPIHSKDLKGGLAPELHKELDPVSLVLVPHLDRIYNEMMTRVALRGEDGHRWVNPAFYGNWVQTGFSNVIEPITGTVTDYPGYVRLFYATHHPEYNDDYELIYPNPVGIFITNVHGKLLGYHAVSILRIAQVPSGDYRIYFYNPNNDSSQNWGQDIEPTVSGNGELEGESSLPFHEFVSRLYAFHYNPYEQGDAFAVEDEIVEEIEKLAKESWGREYTWVNI</sequence>
<reference evidence="2 3" key="1">
    <citation type="submission" date="2019-04" db="EMBL/GenBank/DDBJ databases">
        <title>Bacillus caeni sp. nov., a bacterium isolated from mangrove sediment.</title>
        <authorList>
            <person name="Huang H."/>
            <person name="Mo K."/>
            <person name="Hu Y."/>
        </authorList>
    </citation>
    <scope>NUCLEOTIDE SEQUENCE [LARGE SCALE GENOMIC DNA]</scope>
    <source>
        <strain evidence="2 3">HB172195</strain>
    </source>
</reference>
<proteinExistence type="predicted"/>
<dbReference type="RefSeq" id="WP_138123802.1">
    <property type="nucleotide sequence ID" value="NZ_SWLG01000003.1"/>
</dbReference>
<protein>
    <submittedName>
        <fullName evidence="2">Uncharacterized protein</fullName>
    </submittedName>
</protein>
<keyword evidence="1" id="KW-0175">Coiled coil</keyword>
<dbReference type="OrthoDB" id="3893742at2"/>
<comment type="caution">
    <text evidence="2">The sequence shown here is derived from an EMBL/GenBank/DDBJ whole genome shotgun (WGS) entry which is preliminary data.</text>
</comment>
<evidence type="ECO:0000313" key="3">
    <source>
        <dbReference type="Proteomes" id="UP000308230"/>
    </source>
</evidence>
<organism evidence="2 3">
    <name type="scientific">Exobacillus caeni</name>
    <dbReference type="NCBI Taxonomy" id="2574798"/>
    <lineage>
        <taxon>Bacteria</taxon>
        <taxon>Bacillati</taxon>
        <taxon>Bacillota</taxon>
        <taxon>Bacilli</taxon>
        <taxon>Bacillales</taxon>
        <taxon>Guptibacillaceae</taxon>
        <taxon>Exobacillus</taxon>
    </lineage>
</organism>
<keyword evidence="3" id="KW-1185">Reference proteome</keyword>
<dbReference type="AlphaFoldDB" id="A0A5R9F8A7"/>
<dbReference type="Proteomes" id="UP000308230">
    <property type="component" value="Unassembled WGS sequence"/>
</dbReference>
<feature type="coiled-coil region" evidence="1">
    <location>
        <begin position="232"/>
        <end position="259"/>
    </location>
</feature>
<dbReference type="EMBL" id="SWLG01000003">
    <property type="protein sequence ID" value="TLS38480.1"/>
    <property type="molecule type" value="Genomic_DNA"/>
</dbReference>
<name>A0A5R9F8A7_9BACL</name>
<evidence type="ECO:0000313" key="2">
    <source>
        <dbReference type="EMBL" id="TLS38480.1"/>
    </source>
</evidence>
<accession>A0A5R9F8A7</accession>